<dbReference type="AlphaFoldDB" id="A0A1M6NBM1"/>
<dbReference type="Proteomes" id="UP000183997">
    <property type="component" value="Unassembled WGS sequence"/>
</dbReference>
<dbReference type="InterPro" id="IPR028157">
    <property type="entry name" value="PELOTA_dom"/>
</dbReference>
<keyword evidence="4" id="KW-1185">Reference proteome</keyword>
<evidence type="ECO:0000259" key="1">
    <source>
        <dbReference type="Pfam" id="PF11202"/>
    </source>
</evidence>
<dbReference type="RefSeq" id="WP_338011582.1">
    <property type="nucleotide sequence ID" value="NZ_FRAR01000004.1"/>
</dbReference>
<organism evidence="3 4">
    <name type="scientific">Desulforamulus aeronauticus DSM 10349</name>
    <dbReference type="NCBI Taxonomy" id="1121421"/>
    <lineage>
        <taxon>Bacteria</taxon>
        <taxon>Bacillati</taxon>
        <taxon>Bacillota</taxon>
        <taxon>Clostridia</taxon>
        <taxon>Eubacteriales</taxon>
        <taxon>Peptococcaceae</taxon>
        <taxon>Desulforamulus</taxon>
    </lineage>
</organism>
<evidence type="ECO:0000313" key="4">
    <source>
        <dbReference type="Proteomes" id="UP000183997"/>
    </source>
</evidence>
<dbReference type="InterPro" id="IPR048336">
    <property type="entry name" value="StiP-like"/>
</dbReference>
<dbReference type="EMBL" id="FRAR01000004">
    <property type="protein sequence ID" value="SHJ93115.1"/>
    <property type="molecule type" value="Genomic_DNA"/>
</dbReference>
<dbReference type="Pfam" id="PF15608">
    <property type="entry name" value="PELOTA_1"/>
    <property type="match status" value="1"/>
</dbReference>
<protein>
    <submittedName>
        <fullName evidence="3">PELOTA RNA binding domain-containing protein</fullName>
    </submittedName>
</protein>
<feature type="domain" description="PELOTA RNA-binding" evidence="2">
    <location>
        <begin position="332"/>
        <end position="412"/>
    </location>
</feature>
<gene>
    <name evidence="3" type="ORF">SAMN02745123_00035</name>
</gene>
<proteinExistence type="predicted"/>
<accession>A0A1M6NBM1</accession>
<evidence type="ECO:0000313" key="3">
    <source>
        <dbReference type="EMBL" id="SHJ93115.1"/>
    </source>
</evidence>
<reference evidence="4" key="1">
    <citation type="submission" date="2016-11" db="EMBL/GenBank/DDBJ databases">
        <authorList>
            <person name="Varghese N."/>
            <person name="Submissions S."/>
        </authorList>
    </citation>
    <scope>NUCLEOTIDE SEQUENCE [LARGE SCALE GENOMIC DNA]</scope>
    <source>
        <strain evidence="4">DSM 10349</strain>
    </source>
</reference>
<dbReference type="Pfam" id="PF11202">
    <property type="entry name" value="StiP"/>
    <property type="match status" value="1"/>
</dbReference>
<sequence length="417" mass="46656">MFNHLKNWVSNTSYLLLFATNLGGVLINSATKCHAYGSLKNYPKVPSPEPLGSYPPGDAIFLLKDIAPSIQEQGNEERERAIQSGRHYSEMLPIEYEPSQEYIDLFHRSLLETGQRLALATAIVSETILKKRGKGVVLVSLARAGTPIGVLVKKYIYQFHGIDVPHYSISIIRDKGIDKNALAYILQNHPGCEIQFIDGWTGKGAITTELIKSVTEFEKEFNMLPDTISKELAVLADPGCCANIFGTRDDFLIPSACLNSTVSGLMSRTVCREDLIGPIDFHGAKFYRELLDKDLSNYFVDTVASYFLDAQKKALIMLQNKPHVGIDETPAWLGKKETTKVQMEFGIHNINYVKPGVGETTRVLLRRVPWKILVKDMKSADIKHVLLLAEDRGVPVEEYPELSYSCYGLIKNLEDTK</sequence>
<name>A0A1M6NBM1_9FIRM</name>
<feature type="domain" description="Cysteine protease StiP N-terminal" evidence="1">
    <location>
        <begin position="52"/>
        <end position="303"/>
    </location>
</feature>
<dbReference type="STRING" id="1121421.SAMN02745123_00035"/>
<dbReference type="InterPro" id="IPR011215">
    <property type="entry name" value="StiP_N"/>
</dbReference>
<dbReference type="PIRSF" id="PIRSF020979">
    <property type="entry name" value="UCP020979"/>
    <property type="match status" value="1"/>
</dbReference>
<evidence type="ECO:0000259" key="2">
    <source>
        <dbReference type="Pfam" id="PF15608"/>
    </source>
</evidence>